<dbReference type="Proteomes" id="UP000001034">
    <property type="component" value="Segment"/>
</dbReference>
<accession>B2ZXY8</accession>
<organism evidence="2 3">
    <name type="scientific">Ralstonia phage phiRSL1</name>
    <dbReference type="NCBI Taxonomy" id="1980924"/>
    <lineage>
        <taxon>Viruses</taxon>
        <taxon>Duplodnaviria</taxon>
        <taxon>Heunggongvirae</taxon>
        <taxon>Uroviricota</taxon>
        <taxon>Caudoviricetes</taxon>
        <taxon>Mieseafarmvirus</taxon>
        <taxon>Mieseafarmvirus RSL1</taxon>
    </lineage>
</organism>
<feature type="compositionally biased region" description="Low complexity" evidence="1">
    <location>
        <begin position="78"/>
        <end position="89"/>
    </location>
</feature>
<proteinExistence type="predicted"/>
<name>B2ZXY8_9CAUD</name>
<evidence type="ECO:0000313" key="3">
    <source>
        <dbReference type="Proteomes" id="UP000001034"/>
    </source>
</evidence>
<feature type="region of interest" description="Disordered" evidence="1">
    <location>
        <begin position="73"/>
        <end position="174"/>
    </location>
</feature>
<reference evidence="2 3" key="1">
    <citation type="journal article" date="2010" name="Virology">
        <title>A jumbo phage infecting the phytopathogen Ralstonia solanacearum defines a new lineage of the Myoviridae family.</title>
        <authorList>
            <person name="Yamada T."/>
            <person name="Satoh S."/>
            <person name="Ishikawa H."/>
            <person name="Fujiwara A."/>
            <person name="Kawasaki T."/>
            <person name="Fujie M."/>
            <person name="Ogata H."/>
        </authorList>
    </citation>
    <scope>NUCLEOTIDE SEQUENCE [LARGE SCALE GENOMIC DNA]</scope>
</reference>
<evidence type="ECO:0000256" key="1">
    <source>
        <dbReference type="SAM" id="MobiDB-lite"/>
    </source>
</evidence>
<feature type="compositionally biased region" description="Low complexity" evidence="1">
    <location>
        <begin position="101"/>
        <end position="174"/>
    </location>
</feature>
<dbReference type="GeneID" id="6369997"/>
<sequence>MLPPSPIYVPLKRINMSFDFSKIKEAARAAGYLLSEGEHILAEDFQHLEHWAFSHFGLSRQDLHYGLAYPGLLPKNFPGQPGAEQAPAPVAAPIPEPTNVEAPAAEQAPDTPQAPEATPEPAAEQAPTPEAAPQEPAAEQPPVQEQAPQEQPAAEQPAAEQAPAAEQPAQDAAQ</sequence>
<keyword evidence="3" id="KW-1185">Reference proteome</keyword>
<protein>
    <submittedName>
        <fullName evidence="2">Uncharacterized protein</fullName>
    </submittedName>
</protein>
<dbReference type="KEGG" id="vg:6369997"/>
<evidence type="ECO:0000313" key="2">
    <source>
        <dbReference type="EMBL" id="BAG41575.1"/>
    </source>
</evidence>
<dbReference type="RefSeq" id="YP_001950005.1">
    <property type="nucleotide sequence ID" value="NC_010811.2"/>
</dbReference>
<dbReference type="EMBL" id="AB366653">
    <property type="protein sequence ID" value="BAG41575.1"/>
    <property type="molecule type" value="Genomic_DNA"/>
</dbReference>